<dbReference type="InterPro" id="IPR003358">
    <property type="entry name" value="tRNA_(Gua-N-7)_MeTrfase_Trmb"/>
</dbReference>
<dbReference type="SUPFAM" id="SSF53335">
    <property type="entry name" value="S-adenosyl-L-methionine-dependent methyltransferases"/>
    <property type="match status" value="1"/>
</dbReference>
<evidence type="ECO:0000256" key="7">
    <source>
        <dbReference type="ARBA" id="ARBA00022694"/>
    </source>
</evidence>
<evidence type="ECO:0000256" key="5">
    <source>
        <dbReference type="ARBA" id="ARBA00022679"/>
    </source>
</evidence>
<evidence type="ECO:0000313" key="9">
    <source>
        <dbReference type="Proteomes" id="UP000669605"/>
    </source>
</evidence>
<dbReference type="EMBL" id="JAAAUB010000001">
    <property type="protein sequence ID" value="NMH15862.1"/>
    <property type="molecule type" value="Genomic_DNA"/>
</dbReference>
<keyword evidence="9" id="KW-1185">Reference proteome</keyword>
<proteinExistence type="predicted"/>
<gene>
    <name evidence="8" type="ORF">GV368_01795</name>
</gene>
<evidence type="ECO:0000256" key="2">
    <source>
        <dbReference type="ARBA" id="ARBA00003015"/>
    </source>
</evidence>
<keyword evidence="7" id="KW-0819">tRNA processing</keyword>
<dbReference type="RefSeq" id="WP_169114951.1">
    <property type="nucleotide sequence ID" value="NZ_JAAAUB010000001.1"/>
</dbReference>
<dbReference type="PROSITE" id="PS51625">
    <property type="entry name" value="SAM_MT_TRMB"/>
    <property type="match status" value="1"/>
</dbReference>
<dbReference type="Proteomes" id="UP000669605">
    <property type="component" value="Unassembled WGS sequence"/>
</dbReference>
<dbReference type="InterPro" id="IPR029063">
    <property type="entry name" value="SAM-dependent_MTases_sf"/>
</dbReference>
<comment type="function">
    <text evidence="2">Catalyzes the formation of N(7)-methylguanine at position 46 (m7G46) in tRNA.</text>
</comment>
<name>A0ABX1QIL3_9PROT</name>
<dbReference type="GO" id="GO:0032259">
    <property type="term" value="P:methylation"/>
    <property type="evidence" value="ECO:0007669"/>
    <property type="project" value="UniProtKB-KW"/>
</dbReference>
<dbReference type="Pfam" id="PF02390">
    <property type="entry name" value="Methyltransf_4"/>
    <property type="match status" value="1"/>
</dbReference>
<evidence type="ECO:0000256" key="3">
    <source>
        <dbReference type="ARBA" id="ARBA00011977"/>
    </source>
</evidence>
<dbReference type="EC" id="2.1.1.33" evidence="3"/>
<keyword evidence="6" id="KW-0949">S-adenosyl-L-methionine</keyword>
<dbReference type="PANTHER" id="PTHR23417">
    <property type="entry name" value="3-DEOXY-D-MANNO-OCTULOSONIC-ACID TRANSFERASE/TRNA GUANINE-N 7 - -METHYLTRANSFERASE"/>
    <property type="match status" value="1"/>
</dbReference>
<dbReference type="GO" id="GO:0008168">
    <property type="term" value="F:methyltransferase activity"/>
    <property type="evidence" value="ECO:0007669"/>
    <property type="project" value="UniProtKB-KW"/>
</dbReference>
<evidence type="ECO:0000256" key="1">
    <source>
        <dbReference type="ARBA" id="ARBA00000142"/>
    </source>
</evidence>
<evidence type="ECO:0000313" key="8">
    <source>
        <dbReference type="EMBL" id="NMH15862.1"/>
    </source>
</evidence>
<comment type="catalytic activity">
    <reaction evidence="1">
        <text>guanosine(46) in tRNA + S-adenosyl-L-methionine = N(7)-methylguanosine(46) in tRNA + S-adenosyl-L-homocysteine</text>
        <dbReference type="Rhea" id="RHEA:42708"/>
        <dbReference type="Rhea" id="RHEA-COMP:10188"/>
        <dbReference type="Rhea" id="RHEA-COMP:10189"/>
        <dbReference type="ChEBI" id="CHEBI:57856"/>
        <dbReference type="ChEBI" id="CHEBI:59789"/>
        <dbReference type="ChEBI" id="CHEBI:74269"/>
        <dbReference type="ChEBI" id="CHEBI:74480"/>
        <dbReference type="EC" id="2.1.1.33"/>
    </reaction>
</comment>
<sequence length="236" mass="26814">MSYGISRIPTSAQADVHERLDGLVRRHLAQPFRKPYAPYNLAAFEATLAAWDGRSPWILDSGCGVGWSTILLARRNPDAFVVGVDQSQERLSRQKPYPRASWPENLRFVRADVIDFWRLAVESGVPVREHWWLYPNPWPKIGHLGRRWYAHPVWPAVLQLGGRFECRTNWSVYARELTAALALSGIQGECTPFAPEEPMTPFERKYRDSGQTLWRVTADLSAFARGELGARPAEGT</sequence>
<protein>
    <recommendedName>
        <fullName evidence="3">tRNA (guanine(46)-N(7))-methyltransferase</fullName>
        <ecNumber evidence="3">2.1.1.33</ecNumber>
    </recommendedName>
</protein>
<accession>A0ABX1QIL3</accession>
<reference evidence="8 9" key="1">
    <citation type="journal article" date="2020" name="Curr. Microbiol.">
        <title>Tepidiphilus baoligensis sp. nov., a Novel Bacterium of the Family Hydrogenophilaceae Isolated from an Oil Reservoir.</title>
        <authorList>
            <person name="Zhang X."/>
            <person name="Wang G."/>
            <person name="Ma X."/>
            <person name="Yu J."/>
            <person name="You J."/>
            <person name="Xue Y."/>
            <person name="Ma Y."/>
        </authorList>
    </citation>
    <scope>NUCLEOTIDE SEQUENCE [LARGE SCALE GENOMIC DNA]</scope>
    <source>
        <strain evidence="8 9">B18-69</strain>
    </source>
</reference>
<keyword evidence="4 8" id="KW-0489">Methyltransferase</keyword>
<comment type="caution">
    <text evidence="8">The sequence shown here is derived from an EMBL/GenBank/DDBJ whole genome shotgun (WGS) entry which is preliminary data.</text>
</comment>
<organism evidence="8 9">
    <name type="scientific">Tepidiphilus baoligensis</name>
    <dbReference type="NCBI Taxonomy" id="2698687"/>
    <lineage>
        <taxon>Bacteria</taxon>
        <taxon>Pseudomonadati</taxon>
        <taxon>Pseudomonadota</taxon>
        <taxon>Hydrogenophilia</taxon>
        <taxon>Hydrogenophilales</taxon>
        <taxon>Hydrogenophilaceae</taxon>
        <taxon>Tepidiphilus</taxon>
    </lineage>
</organism>
<evidence type="ECO:0000256" key="6">
    <source>
        <dbReference type="ARBA" id="ARBA00022691"/>
    </source>
</evidence>
<dbReference type="PANTHER" id="PTHR23417:SF14">
    <property type="entry name" value="PENTACOTRIPEPTIDE-REPEAT REGION OF PRORP DOMAIN-CONTAINING PROTEIN"/>
    <property type="match status" value="1"/>
</dbReference>
<evidence type="ECO:0000256" key="4">
    <source>
        <dbReference type="ARBA" id="ARBA00022603"/>
    </source>
</evidence>
<dbReference type="Gene3D" id="3.40.50.150">
    <property type="entry name" value="Vaccinia Virus protein VP39"/>
    <property type="match status" value="1"/>
</dbReference>
<keyword evidence="5" id="KW-0808">Transferase</keyword>
<dbReference type="CDD" id="cd02440">
    <property type="entry name" value="AdoMet_MTases"/>
    <property type="match status" value="1"/>
</dbReference>